<name>A0A4P9Y4S3_9FUNG</name>
<dbReference type="PANTHER" id="PTHR22951:SF5">
    <property type="entry name" value="PHOSPHATIDYLINOSITOL-BINDING CLATHRIN ASSEMBLY PROTEIN LAP"/>
    <property type="match status" value="1"/>
</dbReference>
<reference evidence="4" key="1">
    <citation type="journal article" date="2018" name="Nat. Microbiol.">
        <title>Leveraging single-cell genomics to expand the fungal tree of life.</title>
        <authorList>
            <person name="Ahrendt S.R."/>
            <person name="Quandt C.A."/>
            <person name="Ciobanu D."/>
            <person name="Clum A."/>
            <person name="Salamov A."/>
            <person name="Andreopoulos B."/>
            <person name="Cheng J.F."/>
            <person name="Woyke T."/>
            <person name="Pelin A."/>
            <person name="Henrissat B."/>
            <person name="Reynolds N.K."/>
            <person name="Benny G.L."/>
            <person name="Smith M.E."/>
            <person name="James T.Y."/>
            <person name="Grigoriev I.V."/>
        </authorList>
    </citation>
    <scope>NUCLEOTIDE SEQUENCE [LARGE SCALE GENOMIC DNA]</scope>
</reference>
<dbReference type="GO" id="GO:0005905">
    <property type="term" value="C:clathrin-coated pit"/>
    <property type="evidence" value="ECO:0007669"/>
    <property type="project" value="TreeGrafter"/>
</dbReference>
<feature type="compositionally biased region" description="Low complexity" evidence="1">
    <location>
        <begin position="1"/>
        <end position="13"/>
    </location>
</feature>
<dbReference type="GO" id="GO:0000149">
    <property type="term" value="F:SNARE binding"/>
    <property type="evidence" value="ECO:0007669"/>
    <property type="project" value="TreeGrafter"/>
</dbReference>
<dbReference type="AlphaFoldDB" id="A0A4P9Y4S3"/>
<dbReference type="Proteomes" id="UP000267251">
    <property type="component" value="Unassembled WGS sequence"/>
</dbReference>
<dbReference type="GO" id="GO:0005545">
    <property type="term" value="F:1-phosphatidylinositol binding"/>
    <property type="evidence" value="ECO:0007669"/>
    <property type="project" value="InterPro"/>
</dbReference>
<dbReference type="Gene3D" id="1.20.58.150">
    <property type="entry name" value="ANTH domain"/>
    <property type="match status" value="1"/>
</dbReference>
<dbReference type="InterPro" id="IPR014712">
    <property type="entry name" value="ANTH_dom_sf"/>
</dbReference>
<proteinExistence type="predicted"/>
<dbReference type="OrthoDB" id="44015at2759"/>
<dbReference type="GO" id="GO:0032050">
    <property type="term" value="F:clathrin heavy chain binding"/>
    <property type="evidence" value="ECO:0007669"/>
    <property type="project" value="TreeGrafter"/>
</dbReference>
<keyword evidence="4" id="KW-1185">Reference proteome</keyword>
<feature type="compositionally biased region" description="Low complexity" evidence="1">
    <location>
        <begin position="527"/>
        <end position="537"/>
    </location>
</feature>
<dbReference type="SUPFAM" id="SSF48464">
    <property type="entry name" value="ENTH/VHS domain"/>
    <property type="match status" value="1"/>
</dbReference>
<evidence type="ECO:0000259" key="2">
    <source>
        <dbReference type="PROSITE" id="PS50942"/>
    </source>
</evidence>
<dbReference type="GO" id="GO:0006900">
    <property type="term" value="P:vesicle budding from membrane"/>
    <property type="evidence" value="ECO:0007669"/>
    <property type="project" value="TreeGrafter"/>
</dbReference>
<feature type="region of interest" description="Disordered" evidence="1">
    <location>
        <begin position="527"/>
        <end position="563"/>
    </location>
</feature>
<dbReference type="PROSITE" id="PS50942">
    <property type="entry name" value="ENTH"/>
    <property type="match status" value="1"/>
</dbReference>
<dbReference type="InterPro" id="IPR008942">
    <property type="entry name" value="ENTH_VHS"/>
</dbReference>
<sequence length="584" mass="63811">MDKSFNKAPNKKVAPPPKQKHVDNLVNATWSREVAMSEVFELVAQRLNDPNWVIMLKTLVVTHCLMREGNLERVMGYLCSIPTPFLDLSQYRGHLAPHMRAYGGYLRSKIRAYKEIKLDFVRAYAGTSSAQQAQNPRMSFHPGVATPRPSGRLRRLSMDKGLLLEISVVQSQIDALLPCRAFPDRMDNVICLSAFSLIIRDLLRLFQALSEGVIRLLEQYFELEREKATEALEVYRTFARQTEQVMALLDSARRIQQELNLVIPTVQPPPLSLTTALQDYLDDPDFETNRAAYQRRRALGGRDIAGPVPPSPRTARMQHMGVTRATSLRHARSTPDLQALGGAPDAHLGTSTSVVPFQPPDGAPPAIIDFFASIEEEQRFLNANPSLAPTNPFAPGPAPSSYRPLSTANPFVPEMQLNAQPLGNPFSPRLALPAPNPTPSYAGNPFGSSHPTLRPARSMSIMGPVMMTGTVSEGHGGQLVPYNDPSSSSFSPPIASTNPFAPTSATITATNSFTPTSNNLLDDLFFDSSPSSSNTNTASEPLRQILPPPTQGDQMSGAQVGTPGAMAALDSAFSTKDSRVVRFQ</sequence>
<dbReference type="InterPro" id="IPR011417">
    <property type="entry name" value="ANTH_dom"/>
</dbReference>
<dbReference type="SMART" id="SM00273">
    <property type="entry name" value="ENTH"/>
    <property type="match status" value="1"/>
</dbReference>
<dbReference type="GO" id="GO:0048268">
    <property type="term" value="P:clathrin coat assembly"/>
    <property type="evidence" value="ECO:0007669"/>
    <property type="project" value="InterPro"/>
</dbReference>
<feature type="domain" description="ENTH" evidence="2">
    <location>
        <begin position="1"/>
        <end position="127"/>
    </location>
</feature>
<dbReference type="EMBL" id="KZ987924">
    <property type="protein sequence ID" value="RKP13893.1"/>
    <property type="molecule type" value="Genomic_DNA"/>
</dbReference>
<dbReference type="GO" id="GO:0030136">
    <property type="term" value="C:clathrin-coated vesicle"/>
    <property type="evidence" value="ECO:0007669"/>
    <property type="project" value="InterPro"/>
</dbReference>
<evidence type="ECO:0000313" key="4">
    <source>
        <dbReference type="Proteomes" id="UP000267251"/>
    </source>
</evidence>
<dbReference type="SUPFAM" id="SSF89009">
    <property type="entry name" value="GAT-like domain"/>
    <property type="match status" value="1"/>
</dbReference>
<evidence type="ECO:0000256" key="1">
    <source>
        <dbReference type="SAM" id="MobiDB-lite"/>
    </source>
</evidence>
<dbReference type="GO" id="GO:0072583">
    <property type="term" value="P:clathrin-dependent endocytosis"/>
    <property type="evidence" value="ECO:0007669"/>
    <property type="project" value="InterPro"/>
</dbReference>
<dbReference type="PANTHER" id="PTHR22951">
    <property type="entry name" value="CLATHRIN ASSEMBLY PROTEIN"/>
    <property type="match status" value="1"/>
</dbReference>
<organism evidence="3 4">
    <name type="scientific">Piptocephalis cylindrospora</name>
    <dbReference type="NCBI Taxonomy" id="1907219"/>
    <lineage>
        <taxon>Eukaryota</taxon>
        <taxon>Fungi</taxon>
        <taxon>Fungi incertae sedis</taxon>
        <taxon>Zoopagomycota</taxon>
        <taxon>Zoopagomycotina</taxon>
        <taxon>Zoopagomycetes</taxon>
        <taxon>Zoopagales</taxon>
        <taxon>Piptocephalidaceae</taxon>
        <taxon>Piptocephalis</taxon>
    </lineage>
</organism>
<dbReference type="GO" id="GO:0005546">
    <property type="term" value="F:phosphatidylinositol-4,5-bisphosphate binding"/>
    <property type="evidence" value="ECO:0007669"/>
    <property type="project" value="TreeGrafter"/>
</dbReference>
<gene>
    <name evidence="3" type="ORF">BJ684DRAFT_15752</name>
</gene>
<dbReference type="InterPro" id="IPR013809">
    <property type="entry name" value="ENTH"/>
</dbReference>
<protein>
    <submittedName>
        <fullName evidence="3">ANTH domain-containing protein</fullName>
    </submittedName>
</protein>
<dbReference type="Gene3D" id="1.25.40.90">
    <property type="match status" value="1"/>
</dbReference>
<dbReference type="Pfam" id="PF07651">
    <property type="entry name" value="ANTH"/>
    <property type="match status" value="1"/>
</dbReference>
<feature type="region of interest" description="Disordered" evidence="1">
    <location>
        <begin position="1"/>
        <end position="20"/>
    </location>
</feature>
<dbReference type="InterPro" id="IPR045192">
    <property type="entry name" value="AP180-like"/>
</dbReference>
<accession>A0A4P9Y4S3</accession>
<evidence type="ECO:0000313" key="3">
    <source>
        <dbReference type="EMBL" id="RKP13893.1"/>
    </source>
</evidence>